<organism evidence="2 3">
    <name type="scientific">Brassica oleracea var. oleracea</name>
    <dbReference type="NCBI Taxonomy" id="109376"/>
    <lineage>
        <taxon>Eukaryota</taxon>
        <taxon>Viridiplantae</taxon>
        <taxon>Streptophyta</taxon>
        <taxon>Embryophyta</taxon>
        <taxon>Tracheophyta</taxon>
        <taxon>Spermatophyta</taxon>
        <taxon>Magnoliopsida</taxon>
        <taxon>eudicotyledons</taxon>
        <taxon>Gunneridae</taxon>
        <taxon>Pentapetalae</taxon>
        <taxon>rosids</taxon>
        <taxon>malvids</taxon>
        <taxon>Brassicales</taxon>
        <taxon>Brassicaceae</taxon>
        <taxon>Brassiceae</taxon>
        <taxon>Brassica</taxon>
    </lineage>
</organism>
<evidence type="ECO:0008006" key="4">
    <source>
        <dbReference type="Google" id="ProtNLM"/>
    </source>
</evidence>
<proteinExistence type="predicted"/>
<feature type="coiled-coil region" evidence="1">
    <location>
        <begin position="208"/>
        <end position="273"/>
    </location>
</feature>
<sequence>MVMRLFLSGKSTAAGGSLHILEQEVSYSFERQSLTLRLLLLIGAPRLDVVKNIDSSKALLSALIRLYSSSPKTDLYIAAKSMTGTIRVLSMSNTTPLRRDFALVVRFAMEIEEEEKGLSVRETNVLDKRKIMIDPAEEISHSKKQKDYVNMLSYSCDSEYGIPRRCACGGRIIDEVRVKQEYDTLPGKQFFTCVNYEGDGFHYRQPWVIGVQEQIESLTKRLEEAEQLLNLMPSLKNQIETLEAQAKGLTRQVDRLTAEVYNLTVQVADLEKLCFD</sequence>
<dbReference type="Gramene" id="Bo4g120610.1">
    <property type="protein sequence ID" value="Bo4g120610.1"/>
    <property type="gene ID" value="Bo4g120610"/>
</dbReference>
<evidence type="ECO:0000313" key="2">
    <source>
        <dbReference type="EnsemblPlants" id="Bo4g120610.1"/>
    </source>
</evidence>
<protein>
    <recommendedName>
        <fullName evidence="4">Zinc finger GRF-type domain-containing protein</fullName>
    </recommendedName>
</protein>
<dbReference type="EnsemblPlants" id="Bo4g120610.1">
    <property type="protein sequence ID" value="Bo4g120610.1"/>
    <property type="gene ID" value="Bo4g120610"/>
</dbReference>
<dbReference type="HOGENOM" id="CLU_1009521_0_0_1"/>
<reference evidence="2 3" key="1">
    <citation type="journal article" date="2014" name="Genome Biol.">
        <title>Transcriptome and methylome profiling reveals relics of genome dominance in the mesopolyploid Brassica oleracea.</title>
        <authorList>
            <person name="Parkin I.A."/>
            <person name="Koh C."/>
            <person name="Tang H."/>
            <person name="Robinson S.J."/>
            <person name="Kagale S."/>
            <person name="Clarke W.E."/>
            <person name="Town C.D."/>
            <person name="Nixon J."/>
            <person name="Krishnakumar V."/>
            <person name="Bidwell S.L."/>
            <person name="Denoeud F."/>
            <person name="Belcram H."/>
            <person name="Links M.G."/>
            <person name="Just J."/>
            <person name="Clarke C."/>
            <person name="Bender T."/>
            <person name="Huebert T."/>
            <person name="Mason A.S."/>
            <person name="Pires J.C."/>
            <person name="Barker G."/>
            <person name="Moore J."/>
            <person name="Walley P.G."/>
            <person name="Manoli S."/>
            <person name="Batley J."/>
            <person name="Edwards D."/>
            <person name="Nelson M.N."/>
            <person name="Wang X."/>
            <person name="Paterson A.H."/>
            <person name="King G."/>
            <person name="Bancroft I."/>
            <person name="Chalhoub B."/>
            <person name="Sharpe A.G."/>
        </authorList>
    </citation>
    <scope>NUCLEOTIDE SEQUENCE</scope>
    <source>
        <strain evidence="2 3">cv. TO1000</strain>
    </source>
</reference>
<accession>A0A0D3BYA1</accession>
<evidence type="ECO:0000313" key="3">
    <source>
        <dbReference type="Proteomes" id="UP000032141"/>
    </source>
</evidence>
<evidence type="ECO:0000256" key="1">
    <source>
        <dbReference type="SAM" id="Coils"/>
    </source>
</evidence>
<keyword evidence="3" id="KW-1185">Reference proteome</keyword>
<name>A0A0D3BYA1_BRAOL</name>
<dbReference type="AlphaFoldDB" id="A0A0D3BYA1"/>
<reference evidence="2" key="2">
    <citation type="submission" date="2015-03" db="UniProtKB">
        <authorList>
            <consortium name="EnsemblPlants"/>
        </authorList>
    </citation>
    <scope>IDENTIFICATION</scope>
</reference>
<dbReference type="Proteomes" id="UP000032141">
    <property type="component" value="Chromosome C4"/>
</dbReference>
<keyword evidence="1" id="KW-0175">Coiled coil</keyword>
<dbReference type="Gene3D" id="1.20.5.170">
    <property type="match status" value="1"/>
</dbReference>